<dbReference type="Proteomes" id="UP001138500">
    <property type="component" value="Unassembled WGS sequence"/>
</dbReference>
<accession>A0A9W7T0W7</accession>
<evidence type="ECO:0000259" key="4">
    <source>
        <dbReference type="Pfam" id="PF08626"/>
    </source>
</evidence>
<comment type="subcellular location">
    <subcellularLocation>
        <location evidence="1">Golgi apparatus</location>
    </subcellularLocation>
</comment>
<dbReference type="AlphaFoldDB" id="A0A9W7T0W7"/>
<feature type="compositionally biased region" description="Polar residues" evidence="3">
    <location>
        <begin position="214"/>
        <end position="227"/>
    </location>
</feature>
<reference evidence="8 9" key="2">
    <citation type="journal article" date="2021" name="Curr. Genet.">
        <title>Genetic response to nitrogen starvation in the aggressive Eucalyptus foliar pathogen Teratosphaeria destructans.</title>
        <authorList>
            <person name="Havenga M."/>
            <person name="Wingfield B.D."/>
            <person name="Wingfield M.J."/>
            <person name="Dreyer L.L."/>
            <person name="Roets F."/>
            <person name="Aylward J."/>
        </authorList>
    </citation>
    <scope>NUCLEOTIDE SEQUENCE [LARGE SCALE GENOMIC DNA]</scope>
    <source>
        <strain evidence="8">CMW44962</strain>
    </source>
</reference>
<dbReference type="Pfam" id="PF26254">
    <property type="entry name" value="Ig_TRAPPC9-Trs120_1st"/>
    <property type="match status" value="1"/>
</dbReference>
<gene>
    <name evidence="8" type="ORF">Tdes44962_MAKER01274</name>
</gene>
<evidence type="ECO:0000256" key="2">
    <source>
        <dbReference type="ARBA" id="ARBA00023034"/>
    </source>
</evidence>
<dbReference type="InterPro" id="IPR058563">
    <property type="entry name" value="Trs120_TRAPPC9_N"/>
</dbReference>
<evidence type="ECO:0000256" key="1">
    <source>
        <dbReference type="ARBA" id="ARBA00004555"/>
    </source>
</evidence>
<dbReference type="Pfam" id="PF26280">
    <property type="entry name" value="Ig_TRAPPC9-Trs120_2nd"/>
    <property type="match status" value="1"/>
</dbReference>
<dbReference type="PANTHER" id="PTHR21512:SF5">
    <property type="entry name" value="TRAFFICKING PROTEIN PARTICLE COMPLEX SUBUNIT 9"/>
    <property type="match status" value="1"/>
</dbReference>
<evidence type="ECO:0000259" key="6">
    <source>
        <dbReference type="Pfam" id="PF26254"/>
    </source>
</evidence>
<keyword evidence="2" id="KW-0333">Golgi apparatus</keyword>
<dbReference type="InterPro" id="IPR013935">
    <property type="entry name" value="Trs120_TRAPPC9"/>
</dbReference>
<comment type="caution">
    <text evidence="8">The sequence shown here is derived from an EMBL/GenBank/DDBJ whole genome shotgun (WGS) entry which is preliminary data.</text>
</comment>
<sequence length="1264" mass="137750">MDRFSPVAPAAVRIMCLPVGSIGSIAFKTVVDRLQIACSIVKLEQLELPPDQEVLLSPKVNPEGSLFLSYTTSATSEHEQQLSPYELFREPLVVLGIATGISDDVAEGPAQLKQAAQYLRERHPRVVHRHLLLLQTSQDGLEAGDNVTRISCDQPGEDEFKDAICKVAARFLVEFSTYAKALQASPNVQTPGQTAKAVRKAMWLIGDDRRPASGSGTATPTNDTGLSSPVAEGSPRPLPRNLQSSPPRQSVGSPPPSTSFDEIQRTALTRSDSNASRGSSGRGKRASSQDRTSVHGFGPEISKSKAKDRGKARAGIVTAHIHMMAGQWSDALRMLTDHTNVARKLNDHLWHAKGLEGIVVSMLLLAWAHLSFSVPFICYPGSEGEGHTKHRSKLSVNLGTDLWPADAAYQASVRRLSTSLPDLLKQIVGLYAAAEGHLELPFIVVAEAKIRFCEILSVLFKAKGELNDETLNYLVKRAPSLPPTAITAVAGLTRGSVAGLLGEAQPQHDDEIALIDHIQLLTGVYGVYSTLGMDRKKGSILKDLVTMLTVALNQARKLGAAEAGIHPAASLSMQPSVNDTFAAFHRSGGIDAMVDQIAQVFGIDLMPRRLSDHDHHESAQSFATWRPFGADVLRTELLSYLIALYEATLDPVGVMRLESSFLRSCVPCAALDSKPRPNENVITREEQFRHAANIARTAQVYAIRGIPNITADYWDPFLLRAVDFAVSETSHSLVPREELGSKVKVDDRPPGYPLLYDPNAKRANTASPIKHVLVRNDSTVCVLTLQNPLDISVDIESVHLVTGGGEKMRLTTEDFNPVSLGPRCLQQISLPVSPTVSGEFDIIGARIKIACCREQFFPIISTPWAASADLLVKHQGQWTPAARQASQSGPMPITSTVAVHAVPAMPLLEVEHVSAEQASLMLLDGEHQELDVVVRNVNSACPAVISEVAQNNGLLWLRSSKRQEAGFAGEEEIVVKPGETTKISFDVQGIAGASQTRLDLYYGPSPTRTEDCFARVLRIPLSVTVDATLQVHHARVEDVSETAFALSFDLANCWHKSLHYSTLVRNDQSSGEDGVLAPGKIVRISMTVQRWSRSDDKLEKLSEDIIRRIEILWRTFDDARFGRVNLKSLALSTSQLEVIRGPLHRLTMKVVGEGDEHRVGSFVVVRARLRNDAKKNSGPLIVELHLPSGERHIASIGVLHRILPSVQANSDIEVEFVVCPLLAGSVELRMIAHDVKLLGDDERGESWQTEASLVLDVGEKVGSR</sequence>
<feature type="domain" description="Trs120/TRAPPC9 TPR region" evidence="5">
    <location>
        <begin position="417"/>
        <end position="698"/>
    </location>
</feature>
<evidence type="ECO:0000259" key="7">
    <source>
        <dbReference type="Pfam" id="PF26283"/>
    </source>
</evidence>
<dbReference type="InterPro" id="IPR058564">
    <property type="entry name" value="TPR_TRAPPC9_Trs120"/>
</dbReference>
<keyword evidence="9" id="KW-1185">Reference proteome</keyword>
<dbReference type="GO" id="GO:0005802">
    <property type="term" value="C:trans-Golgi network"/>
    <property type="evidence" value="ECO:0007669"/>
    <property type="project" value="TreeGrafter"/>
</dbReference>
<feature type="domain" description="Trs120/TRAPPC9 N-terminal" evidence="4">
    <location>
        <begin position="4"/>
        <end position="378"/>
    </location>
</feature>
<evidence type="ECO:0000313" key="9">
    <source>
        <dbReference type="Proteomes" id="UP001138500"/>
    </source>
</evidence>
<feature type="compositionally biased region" description="Polar residues" evidence="3">
    <location>
        <begin position="241"/>
        <end position="269"/>
    </location>
</feature>
<dbReference type="InterPro" id="IPR058565">
    <property type="entry name" value="Ig_TRAPPC9_Trs120_1st"/>
</dbReference>
<dbReference type="Pfam" id="PF26251">
    <property type="entry name" value="TPR_TRAPPC9-Trs120"/>
    <property type="match status" value="1"/>
</dbReference>
<proteinExistence type="predicted"/>
<evidence type="ECO:0000259" key="5">
    <source>
        <dbReference type="Pfam" id="PF26251"/>
    </source>
</evidence>
<dbReference type="PANTHER" id="PTHR21512">
    <property type="entry name" value="TRAFFICKING PROTEIN PARTICLE COMPLEX SUBUNIT 9"/>
    <property type="match status" value="1"/>
</dbReference>
<dbReference type="OrthoDB" id="27962at2759"/>
<dbReference type="EMBL" id="RIBY02000113">
    <property type="protein sequence ID" value="KAH9845264.1"/>
    <property type="molecule type" value="Genomic_DNA"/>
</dbReference>
<reference evidence="8 9" key="1">
    <citation type="journal article" date="2018" name="IMA Fungus">
        <title>IMA Genome-F 10: Nine draft genome sequences of Claviceps purpurea s.lat., including C. arundinis, C. humidiphila, and C. cf. spartinae, pseudomolecules for the pitch canker pathogen Fusarium circinatum, draft genome of Davidsoniella eucalypti, Grosmannia galeiformis, Quambalaria eucalypti, and Teratosphaeria destructans.</title>
        <authorList>
            <person name="Wingfield B.D."/>
            <person name="Liu M."/>
            <person name="Nguyen H.D."/>
            <person name="Lane F.A."/>
            <person name="Morgan S.W."/>
            <person name="De Vos L."/>
            <person name="Wilken P.M."/>
            <person name="Duong T.A."/>
            <person name="Aylward J."/>
            <person name="Coetzee M.P."/>
            <person name="Dadej K."/>
            <person name="De Beer Z.W."/>
            <person name="Findlay W."/>
            <person name="Havenga M."/>
            <person name="Kolarik M."/>
            <person name="Menzies J.G."/>
            <person name="Naidoo K."/>
            <person name="Pochopski O."/>
            <person name="Shoukouhi P."/>
            <person name="Santana Q.C."/>
            <person name="Seifert K.A."/>
            <person name="Soal N."/>
            <person name="Steenkamp E.T."/>
            <person name="Tatham C.T."/>
            <person name="van der Nest M.A."/>
            <person name="Wingfield M.J."/>
        </authorList>
    </citation>
    <scope>NUCLEOTIDE SEQUENCE [LARGE SCALE GENOMIC DNA]</scope>
    <source>
        <strain evidence="8">CMW44962</strain>
    </source>
</reference>
<protein>
    <submittedName>
        <fullName evidence="8">Transport protein</fullName>
    </submittedName>
</protein>
<dbReference type="Pfam" id="PF08626">
    <property type="entry name" value="TRAPPC9-Trs120"/>
    <property type="match status" value="1"/>
</dbReference>
<name>A0A9W7T0W7_9PEZI</name>
<feature type="domain" description="Trs120/TRAPPC9 first Ig-like" evidence="6">
    <location>
        <begin position="728"/>
        <end position="888"/>
    </location>
</feature>
<organism evidence="8 9">
    <name type="scientific">Teratosphaeria destructans</name>
    <dbReference type="NCBI Taxonomy" id="418781"/>
    <lineage>
        <taxon>Eukaryota</taxon>
        <taxon>Fungi</taxon>
        <taxon>Dikarya</taxon>
        <taxon>Ascomycota</taxon>
        <taxon>Pezizomycotina</taxon>
        <taxon>Dothideomycetes</taxon>
        <taxon>Dothideomycetidae</taxon>
        <taxon>Mycosphaerellales</taxon>
        <taxon>Teratosphaeriaceae</taxon>
        <taxon>Teratosphaeria</taxon>
    </lineage>
</organism>
<dbReference type="Pfam" id="PF26283">
    <property type="entry name" value="Ig_TRAPPC9-Trs120_4th"/>
    <property type="match status" value="1"/>
</dbReference>
<feature type="domain" description="Trs120/TRAPPC9 fourth Ig-like" evidence="7">
    <location>
        <begin position="1155"/>
        <end position="1255"/>
    </location>
</feature>
<feature type="compositionally biased region" description="Basic and acidic residues" evidence="3">
    <location>
        <begin position="302"/>
        <end position="311"/>
    </location>
</feature>
<evidence type="ECO:0000256" key="3">
    <source>
        <dbReference type="SAM" id="MobiDB-lite"/>
    </source>
</evidence>
<dbReference type="InterPro" id="IPR058568">
    <property type="entry name" value="Ig_TRAPPC9_Trs120_4th"/>
</dbReference>
<feature type="compositionally biased region" description="Low complexity" evidence="3">
    <location>
        <begin position="270"/>
        <end position="279"/>
    </location>
</feature>
<evidence type="ECO:0000313" key="8">
    <source>
        <dbReference type="EMBL" id="KAH9845264.1"/>
    </source>
</evidence>
<feature type="region of interest" description="Disordered" evidence="3">
    <location>
        <begin position="207"/>
        <end position="313"/>
    </location>
</feature>